<proteinExistence type="inferred from homology"/>
<dbReference type="CDD" id="cd16348">
    <property type="entry name" value="VOC_YdcJ_like"/>
    <property type="match status" value="1"/>
</dbReference>
<dbReference type="SMART" id="SM01150">
    <property type="entry name" value="DUF1338"/>
    <property type="match status" value="1"/>
</dbReference>
<evidence type="ECO:0000256" key="1">
    <source>
        <dbReference type="ARBA" id="ARBA00001954"/>
    </source>
</evidence>
<comment type="caution">
    <text evidence="9">The sequence shown here is derived from an EMBL/GenBank/DDBJ whole genome shotgun (WGS) entry which is preliminary data.</text>
</comment>
<protein>
    <recommendedName>
        <fullName evidence="7">2-oxoadipate dioxygenase/decarboxylase</fullName>
        <ecNumber evidence="6">1.13.11.93</ecNumber>
    </recommendedName>
    <alternativeName>
        <fullName evidence="8">2-hydroxyglutarate synthase</fullName>
    </alternativeName>
</protein>
<evidence type="ECO:0000256" key="7">
    <source>
        <dbReference type="ARBA" id="ARBA00035034"/>
    </source>
</evidence>
<gene>
    <name evidence="9" type="ORF">WHR41_06262</name>
</gene>
<accession>A0AB34KH59</accession>
<keyword evidence="2" id="KW-0223">Dioxygenase</keyword>
<dbReference type="PANTHER" id="PTHR39479">
    <property type="match status" value="1"/>
</dbReference>
<dbReference type="Pfam" id="PF07063">
    <property type="entry name" value="HGLS"/>
    <property type="match status" value="1"/>
</dbReference>
<keyword evidence="4" id="KW-0408">Iron</keyword>
<dbReference type="InterPro" id="IPR009770">
    <property type="entry name" value="HGLS"/>
</dbReference>
<comment type="similarity">
    <text evidence="5">Belongs to the 2-oxoadipate dioxygenase/decarboxylase family.</text>
</comment>
<dbReference type="GO" id="GO:0051213">
    <property type="term" value="F:dioxygenase activity"/>
    <property type="evidence" value="ECO:0007669"/>
    <property type="project" value="UniProtKB-KW"/>
</dbReference>
<evidence type="ECO:0000256" key="5">
    <source>
        <dbReference type="ARBA" id="ARBA00035013"/>
    </source>
</evidence>
<evidence type="ECO:0000313" key="10">
    <source>
        <dbReference type="Proteomes" id="UP000803884"/>
    </source>
</evidence>
<evidence type="ECO:0000256" key="2">
    <source>
        <dbReference type="ARBA" id="ARBA00022964"/>
    </source>
</evidence>
<dbReference type="InterPro" id="IPR047869">
    <property type="entry name" value="YdcJ_bac-like"/>
</dbReference>
<dbReference type="GeneID" id="96007705"/>
<keyword evidence="10" id="KW-1185">Reference proteome</keyword>
<dbReference type="EMBL" id="JAAQHG020000026">
    <property type="protein sequence ID" value="KAL1584468.1"/>
    <property type="molecule type" value="Genomic_DNA"/>
</dbReference>
<reference evidence="9 10" key="1">
    <citation type="journal article" date="2020" name="Microbiol. Resour. Announc.">
        <title>Draft Genome Sequence of a Cladosporium Species Isolated from the Mesophotic Ascidian Didemnum maculosum.</title>
        <authorList>
            <person name="Gioti A."/>
            <person name="Siaperas R."/>
            <person name="Nikolaivits E."/>
            <person name="Le Goff G."/>
            <person name="Ouazzani J."/>
            <person name="Kotoulas G."/>
            <person name="Topakas E."/>
        </authorList>
    </citation>
    <scope>NUCLEOTIDE SEQUENCE [LARGE SCALE GENOMIC DNA]</scope>
    <source>
        <strain evidence="9 10">TM138-S3</strain>
    </source>
</reference>
<dbReference type="PANTHER" id="PTHR39479:SF2">
    <property type="entry name" value="2-OXOADIPATE DIOXYGENASE_DECARBOXYLASE"/>
    <property type="match status" value="1"/>
</dbReference>
<dbReference type="RefSeq" id="XP_069227574.1">
    <property type="nucleotide sequence ID" value="XM_069374867.1"/>
</dbReference>
<organism evidence="9 10">
    <name type="scientific">Cladosporium halotolerans</name>
    <dbReference type="NCBI Taxonomy" id="1052096"/>
    <lineage>
        <taxon>Eukaryota</taxon>
        <taxon>Fungi</taxon>
        <taxon>Dikarya</taxon>
        <taxon>Ascomycota</taxon>
        <taxon>Pezizomycotina</taxon>
        <taxon>Dothideomycetes</taxon>
        <taxon>Dothideomycetidae</taxon>
        <taxon>Cladosporiales</taxon>
        <taxon>Cladosporiaceae</taxon>
        <taxon>Cladosporium</taxon>
    </lineage>
</organism>
<keyword evidence="3" id="KW-0560">Oxidoreductase</keyword>
<evidence type="ECO:0000256" key="6">
    <source>
        <dbReference type="ARBA" id="ARBA00035023"/>
    </source>
</evidence>
<comment type="cofactor">
    <cofactor evidence="1">
        <name>Fe(2+)</name>
        <dbReference type="ChEBI" id="CHEBI:29033"/>
    </cofactor>
</comment>
<evidence type="ECO:0000256" key="4">
    <source>
        <dbReference type="ARBA" id="ARBA00023004"/>
    </source>
</evidence>
<dbReference type="Proteomes" id="UP000803884">
    <property type="component" value="Unassembled WGS sequence"/>
</dbReference>
<name>A0AB34KH59_9PEZI</name>
<dbReference type="EC" id="1.13.11.93" evidence="6"/>
<evidence type="ECO:0000313" key="9">
    <source>
        <dbReference type="EMBL" id="KAL1584468.1"/>
    </source>
</evidence>
<dbReference type="AlphaFoldDB" id="A0AB34KH59"/>
<sequence length="449" mass="50340">MYRREVPLYGDLVQIVQQTNSSSTSDLQAHDTLQRLSLERHGAIRLGTAEELCTIKRLFRVMGMHAVGYYDLSVAGLPMHATCFRPICAKSLEANPFRIFTTLLRPEMLQSDESKSIAEDLLRHRKIFTPALSQLLDAAEEQDGRLSLDQVEVLIPEALSTFSWQPVAAASRAQYMKLCNEHPILADIACFRSAHINHLTPRVLDIDAAKTAMELAEMPVKASIEGPPKRKWPILLRQTSFLALEEQIRFRICEQQQPEGNFATGSHKARFGEIEERGAAVTPKGRQLYDFLLKEASSRSANASFAEKDLIFSEVFLKFPDVWSDMQREGLVYCVYKRTSKALTEATKLSAVSNTSNTLAEQLISQGLVQTYPITYEDFLPFSAAGIFQSNLQTAQKDEQPSNFKAISDQEGFEQSLGGPLINSDDLYLQIENDSLRDCVESLGIKCSF</sequence>
<dbReference type="Gene3D" id="3.10.180.80">
    <property type="entry name" value="Uncharacterised protein PF07063, DUF1338"/>
    <property type="match status" value="1"/>
</dbReference>
<evidence type="ECO:0000256" key="3">
    <source>
        <dbReference type="ARBA" id="ARBA00023002"/>
    </source>
</evidence>
<evidence type="ECO:0000256" key="8">
    <source>
        <dbReference type="ARBA" id="ARBA00035045"/>
    </source>
</evidence>